<evidence type="ECO:0000313" key="15">
    <source>
        <dbReference type="EMBL" id="EME30119.1"/>
    </source>
</evidence>
<keyword evidence="5 12" id="KW-0547">Nucleotide-binding</keyword>
<feature type="domain" description="ATP-grasp" evidence="14">
    <location>
        <begin position="198"/>
        <end position="404"/>
    </location>
</feature>
<keyword evidence="6" id="KW-0658">Purine biosynthesis</keyword>
<dbReference type="Gene3D" id="3.90.600.10">
    <property type="entry name" value="Phosphoribosylglycinamide synthetase, C-terminal domain"/>
    <property type="match status" value="1"/>
</dbReference>
<evidence type="ECO:0000313" key="16">
    <source>
        <dbReference type="Proteomes" id="UP000030680"/>
    </source>
</evidence>
<dbReference type="Gramene" id="EME30119">
    <property type="protein sequence ID" value="EME30119"/>
    <property type="gene ID" value="Gasu_25000"/>
</dbReference>
<protein>
    <recommendedName>
        <fullName evidence="2">phosphoribosylamine--glycine ligase</fullName>
        <ecNumber evidence="2">6.3.4.13</ecNumber>
    </recommendedName>
    <alternativeName>
        <fullName evidence="10">Glycinamide ribonucleotide synthetase</fullName>
    </alternativeName>
    <alternativeName>
        <fullName evidence="11">Phosphoribosylglycinamide synthetase</fullName>
    </alternativeName>
</protein>
<dbReference type="Gene3D" id="3.30.470.20">
    <property type="entry name" value="ATP-grasp fold, B domain"/>
    <property type="match status" value="1"/>
</dbReference>
<dbReference type="OMA" id="KATVCKY"/>
<gene>
    <name evidence="15" type="ORF">Gasu_25000</name>
</gene>
<dbReference type="InterPro" id="IPR037123">
    <property type="entry name" value="PRibGlycinamide_synth_C_sf"/>
</dbReference>
<dbReference type="EC" id="6.3.4.13" evidence="2"/>
<dbReference type="GO" id="GO:0009113">
    <property type="term" value="P:purine nucleobase biosynthetic process"/>
    <property type="evidence" value="ECO:0007669"/>
    <property type="project" value="InterPro"/>
</dbReference>
<dbReference type="EMBL" id="KB454502">
    <property type="protein sequence ID" value="EME30119.1"/>
    <property type="molecule type" value="Genomic_DNA"/>
</dbReference>
<dbReference type="STRING" id="130081.M2Y2S3"/>
<dbReference type="eggNOG" id="KOG0237">
    <property type="taxonomic scope" value="Eukaryota"/>
</dbReference>
<dbReference type="InterPro" id="IPR016185">
    <property type="entry name" value="PreATP-grasp_dom_sf"/>
</dbReference>
<dbReference type="OrthoDB" id="2018833at2759"/>
<dbReference type="RefSeq" id="XP_005706639.1">
    <property type="nucleotide sequence ID" value="XM_005706582.1"/>
</dbReference>
<evidence type="ECO:0000256" key="11">
    <source>
        <dbReference type="ARBA" id="ARBA00042864"/>
    </source>
</evidence>
<dbReference type="NCBIfam" id="TIGR00877">
    <property type="entry name" value="purD"/>
    <property type="match status" value="1"/>
</dbReference>
<dbReference type="FunFam" id="3.30.470.20:FF:000018">
    <property type="entry name" value="Trifunctional purine biosynthetic protein adenosine-3"/>
    <property type="match status" value="1"/>
</dbReference>
<comment type="pathway">
    <text evidence="1">Purine metabolism; IMP biosynthesis via de novo pathway; N(1)-(5-phospho-D-ribosyl)glycinamide from 5-phospho-alpha-D-ribose 1-diphosphate: step 2/2.</text>
</comment>
<accession>M2Y2S3</accession>
<dbReference type="AlphaFoldDB" id="M2Y2S3"/>
<organism evidence="15 16">
    <name type="scientific">Galdieria sulphuraria</name>
    <name type="common">Red alga</name>
    <dbReference type="NCBI Taxonomy" id="130081"/>
    <lineage>
        <taxon>Eukaryota</taxon>
        <taxon>Rhodophyta</taxon>
        <taxon>Bangiophyceae</taxon>
        <taxon>Galdieriales</taxon>
        <taxon>Galdieriaceae</taxon>
        <taxon>Galdieria</taxon>
    </lineage>
</organism>
<dbReference type="SUPFAM" id="SSF56059">
    <property type="entry name" value="Glutathione synthetase ATP-binding domain-like"/>
    <property type="match status" value="1"/>
</dbReference>
<dbReference type="InterPro" id="IPR011054">
    <property type="entry name" value="Rudment_hybrid_motif"/>
</dbReference>
<evidence type="ECO:0000256" key="10">
    <source>
        <dbReference type="ARBA" id="ARBA00042242"/>
    </source>
</evidence>
<keyword evidence="13" id="KW-0732">Signal</keyword>
<dbReference type="Gene3D" id="3.40.50.20">
    <property type="match status" value="1"/>
</dbReference>
<dbReference type="GeneID" id="17088871"/>
<dbReference type="InterPro" id="IPR020560">
    <property type="entry name" value="PRibGlycinamide_synth_C-dom"/>
</dbReference>
<dbReference type="SMART" id="SM01210">
    <property type="entry name" value="GARS_C"/>
    <property type="match status" value="1"/>
</dbReference>
<evidence type="ECO:0000256" key="5">
    <source>
        <dbReference type="ARBA" id="ARBA00022741"/>
    </source>
</evidence>
<dbReference type="Pfam" id="PF01071">
    <property type="entry name" value="GARS_A"/>
    <property type="match status" value="1"/>
</dbReference>
<evidence type="ECO:0000256" key="9">
    <source>
        <dbReference type="ARBA" id="ARBA00038345"/>
    </source>
</evidence>
<dbReference type="PROSITE" id="PS00184">
    <property type="entry name" value="GARS"/>
    <property type="match status" value="1"/>
</dbReference>
<dbReference type="InterPro" id="IPR020562">
    <property type="entry name" value="PRibGlycinamide_synth_N"/>
</dbReference>
<dbReference type="GO" id="GO:0005524">
    <property type="term" value="F:ATP binding"/>
    <property type="evidence" value="ECO:0007669"/>
    <property type="project" value="UniProtKB-UniRule"/>
</dbReference>
<feature type="chain" id="PRO_5004029204" description="phosphoribosylamine--glycine ligase" evidence="13">
    <location>
        <begin position="23"/>
        <end position="521"/>
    </location>
</feature>
<sequence>MTAGSSLLALLFPCQSLSFVSGISSVSSLLDIRSLSPNNVRNYQRQLRGVVSFAQKIKQTRRSSIVQTPGNGLPRFIWIYCVASDSVKKALHVAVIGSGGREHALCDTISQSPMCNKLFAIPGNAGMRACAIVVENIHPHETEKIVEFCKHNEVDFVIVGPEIPLVEGLVDKLTRAGIAAFGPHSNAAILEGSKVWMKQFLKRRNIPTAQYECFRNSQLAKSYVNKQQFPLVIKANGLAAGKGVIIAEDRTTANQAIVSILDDTMFGSAGSEIVIEEYLQGEELSFFALVDGLTVIPFGSAQDHKRAFDQDLGPNTGGMGAYSPSPLCTESLENDIIQNILKPTVQGMMEEGRPYRGILYCGLMLTKDGPKVLEYNVRFGDPECQVICPRLKSDLLQVLYKVATGDTKDLDIEWHKNLWSLVVIMASQGYPGAYQKGTVIQHLQEASNIDGVKIYHSGTDLSSKGEWIATGGRVLGITGIGNSIQQARDKAYSAIEQIHWPQGFYRKDIGWKCLHIETSGR</sequence>
<dbReference type="Pfam" id="PF02844">
    <property type="entry name" value="GARS_N"/>
    <property type="match status" value="1"/>
</dbReference>
<dbReference type="InterPro" id="IPR020559">
    <property type="entry name" value="PRibGlycinamide_synth_CS"/>
</dbReference>
<dbReference type="KEGG" id="gsl:Gasu_25000"/>
<evidence type="ECO:0000259" key="14">
    <source>
        <dbReference type="PROSITE" id="PS50975"/>
    </source>
</evidence>
<keyword evidence="8" id="KW-0464">Manganese</keyword>
<dbReference type="SMART" id="SM01209">
    <property type="entry name" value="GARS_A"/>
    <property type="match status" value="1"/>
</dbReference>
<evidence type="ECO:0000256" key="13">
    <source>
        <dbReference type="SAM" id="SignalP"/>
    </source>
</evidence>
<comment type="similarity">
    <text evidence="9">Belongs to the GARS family.</text>
</comment>
<evidence type="ECO:0000256" key="12">
    <source>
        <dbReference type="PROSITE-ProRule" id="PRU00409"/>
    </source>
</evidence>
<dbReference type="PANTHER" id="PTHR43472:SF1">
    <property type="entry name" value="PHOSPHORIBOSYLAMINE--GLYCINE LIGASE, CHLOROPLASTIC"/>
    <property type="match status" value="1"/>
</dbReference>
<evidence type="ECO:0000256" key="3">
    <source>
        <dbReference type="ARBA" id="ARBA00022598"/>
    </source>
</evidence>
<dbReference type="PANTHER" id="PTHR43472">
    <property type="entry name" value="PHOSPHORIBOSYLAMINE--GLYCINE LIGASE"/>
    <property type="match status" value="1"/>
</dbReference>
<keyword evidence="16" id="KW-1185">Reference proteome</keyword>
<keyword evidence="7 12" id="KW-0067">ATP-binding</keyword>
<dbReference type="Pfam" id="PF02843">
    <property type="entry name" value="GARS_C"/>
    <property type="match status" value="1"/>
</dbReference>
<reference evidence="16" key="1">
    <citation type="journal article" date="2013" name="Science">
        <title>Gene transfer from bacteria and archaea facilitated evolution of an extremophilic eukaryote.</title>
        <authorList>
            <person name="Schonknecht G."/>
            <person name="Chen W.H."/>
            <person name="Ternes C.M."/>
            <person name="Barbier G.G."/>
            <person name="Shrestha R.P."/>
            <person name="Stanke M."/>
            <person name="Brautigam A."/>
            <person name="Baker B.J."/>
            <person name="Banfield J.F."/>
            <person name="Garavito R.M."/>
            <person name="Carr K."/>
            <person name="Wilkerson C."/>
            <person name="Rensing S.A."/>
            <person name="Gagneul D."/>
            <person name="Dickenson N.E."/>
            <person name="Oesterhelt C."/>
            <person name="Lercher M.J."/>
            <person name="Weber A.P."/>
        </authorList>
    </citation>
    <scope>NUCLEOTIDE SEQUENCE [LARGE SCALE GENOMIC DNA]</scope>
    <source>
        <strain evidence="16">074W</strain>
    </source>
</reference>
<evidence type="ECO:0000256" key="8">
    <source>
        <dbReference type="ARBA" id="ARBA00023211"/>
    </source>
</evidence>
<dbReference type="InterPro" id="IPR011761">
    <property type="entry name" value="ATP-grasp"/>
</dbReference>
<dbReference type="SUPFAM" id="SSF52440">
    <property type="entry name" value="PreATP-grasp domain"/>
    <property type="match status" value="1"/>
</dbReference>
<dbReference type="InterPro" id="IPR000115">
    <property type="entry name" value="PRibGlycinamide_synth"/>
</dbReference>
<name>M2Y2S3_GALSU</name>
<dbReference type="FunFam" id="3.90.600.10:FF:000001">
    <property type="entry name" value="Trifunctional purine biosynthetic protein adenosine-3"/>
    <property type="match status" value="1"/>
</dbReference>
<dbReference type="Gene3D" id="3.30.1490.20">
    <property type="entry name" value="ATP-grasp fold, A domain"/>
    <property type="match status" value="1"/>
</dbReference>
<proteinExistence type="inferred from homology"/>
<dbReference type="InterPro" id="IPR013815">
    <property type="entry name" value="ATP_grasp_subdomain_1"/>
</dbReference>
<dbReference type="GO" id="GO:0006189">
    <property type="term" value="P:'de novo' IMP biosynthetic process"/>
    <property type="evidence" value="ECO:0007669"/>
    <property type="project" value="UniProtKB-UniPathway"/>
</dbReference>
<dbReference type="UniPathway" id="UPA00074">
    <property type="reaction ID" value="UER00125"/>
</dbReference>
<dbReference type="GO" id="GO:0004637">
    <property type="term" value="F:phosphoribosylamine-glycine ligase activity"/>
    <property type="evidence" value="ECO:0007669"/>
    <property type="project" value="UniProtKB-EC"/>
</dbReference>
<dbReference type="SUPFAM" id="SSF51246">
    <property type="entry name" value="Rudiment single hybrid motif"/>
    <property type="match status" value="1"/>
</dbReference>
<evidence type="ECO:0000256" key="2">
    <source>
        <dbReference type="ARBA" id="ARBA00013255"/>
    </source>
</evidence>
<evidence type="ECO:0000256" key="6">
    <source>
        <dbReference type="ARBA" id="ARBA00022755"/>
    </source>
</evidence>
<feature type="signal peptide" evidence="13">
    <location>
        <begin position="1"/>
        <end position="22"/>
    </location>
</feature>
<dbReference type="HAMAP" id="MF_00138">
    <property type="entry name" value="GARS"/>
    <property type="match status" value="1"/>
</dbReference>
<keyword evidence="3 15" id="KW-0436">Ligase</keyword>
<dbReference type="PROSITE" id="PS50975">
    <property type="entry name" value="ATP_GRASP"/>
    <property type="match status" value="1"/>
</dbReference>
<dbReference type="Proteomes" id="UP000030680">
    <property type="component" value="Unassembled WGS sequence"/>
</dbReference>
<evidence type="ECO:0000256" key="4">
    <source>
        <dbReference type="ARBA" id="ARBA00022723"/>
    </source>
</evidence>
<dbReference type="InterPro" id="IPR020561">
    <property type="entry name" value="PRibGlycinamid_synth_ATP-grasp"/>
</dbReference>
<dbReference type="GO" id="GO:0046872">
    <property type="term" value="F:metal ion binding"/>
    <property type="evidence" value="ECO:0007669"/>
    <property type="project" value="UniProtKB-KW"/>
</dbReference>
<keyword evidence="4" id="KW-0479">Metal-binding</keyword>
<evidence type="ECO:0000256" key="1">
    <source>
        <dbReference type="ARBA" id="ARBA00005174"/>
    </source>
</evidence>
<evidence type="ECO:0000256" key="7">
    <source>
        <dbReference type="ARBA" id="ARBA00022840"/>
    </source>
</evidence>